<organism evidence="1 2">
    <name type="scientific">Rhizophagus irregularis</name>
    <dbReference type="NCBI Taxonomy" id="588596"/>
    <lineage>
        <taxon>Eukaryota</taxon>
        <taxon>Fungi</taxon>
        <taxon>Fungi incertae sedis</taxon>
        <taxon>Mucoromycota</taxon>
        <taxon>Glomeromycotina</taxon>
        <taxon>Glomeromycetes</taxon>
        <taxon>Glomerales</taxon>
        <taxon>Glomeraceae</taxon>
        <taxon>Rhizophagus</taxon>
    </lineage>
</organism>
<dbReference type="VEuPathDB" id="FungiDB:RhiirFUN_019211"/>
<accession>A0A2N0NJI5</accession>
<reference evidence="1 2" key="2">
    <citation type="submission" date="2017-09" db="EMBL/GenBank/DDBJ databases">
        <title>Extensive intraspecific genome diversity in a model arbuscular mycorrhizal fungus.</title>
        <authorList>
            <person name="Chen E.C."/>
            <person name="Morin E."/>
            <person name="Beaudet D."/>
            <person name="Noel J."/>
            <person name="Ndikumana S."/>
            <person name="Charron P."/>
            <person name="St-Onge C."/>
            <person name="Giorgi J."/>
            <person name="Grigoriev I.V."/>
            <person name="Roux C."/>
            <person name="Martin F.M."/>
            <person name="Corradi N."/>
        </authorList>
    </citation>
    <scope>NUCLEOTIDE SEQUENCE [LARGE SCALE GENOMIC DNA]</scope>
    <source>
        <strain evidence="1 2">A5</strain>
    </source>
</reference>
<dbReference type="PANTHER" id="PTHR47718:SF7">
    <property type="entry name" value="PROTEIN FAR1-RELATED SEQUENCE"/>
    <property type="match status" value="1"/>
</dbReference>
<comment type="caution">
    <text evidence="1">The sequence shown here is derived from an EMBL/GenBank/DDBJ whole genome shotgun (WGS) entry which is preliminary data.</text>
</comment>
<dbReference type="PANTHER" id="PTHR47718">
    <property type="entry name" value="OS01G0519700 PROTEIN"/>
    <property type="match status" value="1"/>
</dbReference>
<dbReference type="AlphaFoldDB" id="A0A2N0NJI5"/>
<dbReference type="Proteomes" id="UP000232722">
    <property type="component" value="Unassembled WGS sequence"/>
</dbReference>
<reference evidence="1 2" key="1">
    <citation type="submission" date="2016-04" db="EMBL/GenBank/DDBJ databases">
        <title>Genome analyses suggest a sexual origin of heterokaryosis in a supposedly ancient asexual fungus.</title>
        <authorList>
            <person name="Ropars J."/>
            <person name="Sedzielewska K."/>
            <person name="Noel J."/>
            <person name="Charron P."/>
            <person name="Farinelli L."/>
            <person name="Marton T."/>
            <person name="Kruger M."/>
            <person name="Pelin A."/>
            <person name="Brachmann A."/>
            <person name="Corradi N."/>
        </authorList>
    </citation>
    <scope>NUCLEOTIDE SEQUENCE [LARGE SCALE GENOMIC DNA]</scope>
    <source>
        <strain evidence="1 2">A5</strain>
    </source>
</reference>
<evidence type="ECO:0008006" key="3">
    <source>
        <dbReference type="Google" id="ProtNLM"/>
    </source>
</evidence>
<protein>
    <recommendedName>
        <fullName evidence="3">MULE transposase domain-containing protein</fullName>
    </recommendedName>
</protein>
<name>A0A2N0NJI5_9GLOM</name>
<evidence type="ECO:0000313" key="2">
    <source>
        <dbReference type="Proteomes" id="UP000232722"/>
    </source>
</evidence>
<gene>
    <name evidence="1" type="ORF">RhiirA5_438144</name>
</gene>
<dbReference type="EMBL" id="LLXJ01005632">
    <property type="protein sequence ID" value="PKB94730.1"/>
    <property type="molecule type" value="Genomic_DNA"/>
</dbReference>
<proteinExistence type="predicted"/>
<sequence>MICRFKANIQIKNDAAALVEYLVKLHAENPEWYFKVDFESIDNRLSKIFWMSPEQKKMWYSRIVATAIVCDETVSTYEWILEQTKNATGDLQPATILQLQIPRCKMQYINNILNQSLDIVPFIFDKILLKKLRKNFTDLINHYPEVQEYCERVLYPTKTCWVYAFTKRSFSANTHSTQRVESMNRVIKLEANSGNSLCQLHSGIELRLKDEAKYARWQEFRNMNPTTEMPRVSDTIFRNVDEICKKYLTPNSLALQRKQMVESLLYRTWIKEVENIYLLDSNRYDEGFVEDDYEEPQILINMALEACSNGIVNEIWEVRHLQSTKN</sequence>
<dbReference type="VEuPathDB" id="FungiDB:RhiirA1_451144"/>
<dbReference type="VEuPathDB" id="FungiDB:FUN_002349"/>
<evidence type="ECO:0000313" key="1">
    <source>
        <dbReference type="EMBL" id="PKB94730.1"/>
    </source>
</evidence>